<dbReference type="EMBL" id="LMUA01000009">
    <property type="protein sequence ID" value="KUE76433.1"/>
    <property type="molecule type" value="Genomic_DNA"/>
</dbReference>
<dbReference type="Proteomes" id="UP000053433">
    <property type="component" value="Unassembled WGS sequence"/>
</dbReference>
<evidence type="ECO:0000313" key="7">
    <source>
        <dbReference type="Proteomes" id="UP000032483"/>
    </source>
</evidence>
<dbReference type="GeneID" id="42857822"/>
<reference evidence="4 8" key="2">
    <citation type="submission" date="2015-10" db="EMBL/GenBank/DDBJ databases">
        <title>A novel member of the family Ruminococcaceae isolated from human faeces.</title>
        <authorList>
            <person name="Shkoporov A.N."/>
            <person name="Chaplin A.V."/>
            <person name="Motuzova O.V."/>
            <person name="Kafarskaia L.I."/>
            <person name="Efimov B.A."/>
        </authorList>
    </citation>
    <scope>NUCLEOTIDE SEQUENCE [LARGE SCALE GENOMIC DNA]</scope>
    <source>
        <strain evidence="4 8">668</strain>
    </source>
</reference>
<keyword evidence="7" id="KW-1185">Reference proteome</keyword>
<dbReference type="PANTHER" id="PTHR43736">
    <property type="entry name" value="ADP-RIBOSE PYROPHOSPHATASE"/>
    <property type="match status" value="1"/>
</dbReference>
<dbReference type="EMBL" id="WMZR01000006">
    <property type="protein sequence ID" value="MTS51058.1"/>
    <property type="molecule type" value="Genomic_DNA"/>
</dbReference>
<dbReference type="Pfam" id="PF00293">
    <property type="entry name" value="NUDIX"/>
    <property type="match status" value="1"/>
</dbReference>
<evidence type="ECO:0000313" key="9">
    <source>
        <dbReference type="Proteomes" id="UP000431913"/>
    </source>
</evidence>
<evidence type="ECO:0000313" key="5">
    <source>
        <dbReference type="EMBL" id="MST93496.1"/>
    </source>
</evidence>
<evidence type="ECO:0000313" key="10">
    <source>
        <dbReference type="Proteomes" id="UP000449193"/>
    </source>
</evidence>
<reference evidence="3" key="1">
    <citation type="submission" date="2015-02" db="EMBL/GenBank/DDBJ databases">
        <title>A novel member of the family Ruminococcaceae isolated from human feces.</title>
        <authorList>
            <person name="Shkoporov A.N."/>
            <person name="Chaplin A.V."/>
            <person name="Motuzova O.V."/>
            <person name="Kafarskaia L.I."/>
            <person name="Khokhlova E.V."/>
            <person name="Efimov B.A."/>
        </authorList>
    </citation>
    <scope>NUCLEOTIDE SEQUENCE [LARGE SCALE GENOMIC DNA]</scope>
    <source>
        <strain evidence="3">585-1</strain>
    </source>
</reference>
<dbReference type="InterPro" id="IPR000086">
    <property type="entry name" value="NUDIX_hydrolase_dom"/>
</dbReference>
<dbReference type="PANTHER" id="PTHR43736:SF1">
    <property type="entry name" value="DIHYDRONEOPTERIN TRIPHOSPHATE DIPHOSPHATASE"/>
    <property type="match status" value="1"/>
</dbReference>
<dbReference type="GO" id="GO:0016787">
    <property type="term" value="F:hydrolase activity"/>
    <property type="evidence" value="ECO:0007669"/>
    <property type="project" value="UniProtKB-KW"/>
</dbReference>
<dbReference type="InterPro" id="IPR015797">
    <property type="entry name" value="NUDIX_hydrolase-like_dom_sf"/>
</dbReference>
<dbReference type="EMBL" id="VUNJ01000029">
    <property type="protein sequence ID" value="MST93496.1"/>
    <property type="molecule type" value="Genomic_DNA"/>
</dbReference>
<evidence type="ECO:0000259" key="2">
    <source>
        <dbReference type="PROSITE" id="PS51462"/>
    </source>
</evidence>
<name>A0A0D8IX01_9FIRM</name>
<protein>
    <submittedName>
        <fullName evidence="6">NUDIX domain-containing protein</fullName>
    </submittedName>
    <submittedName>
        <fullName evidence="3">NUDIX hydrolase</fullName>
    </submittedName>
</protein>
<dbReference type="CDD" id="cd03674">
    <property type="entry name" value="NUDIX_Hydrolase"/>
    <property type="match status" value="1"/>
</dbReference>
<comment type="caution">
    <text evidence="3">The sequence shown here is derived from an EMBL/GenBank/DDBJ whole genome shotgun (WGS) entry which is preliminary data.</text>
</comment>
<sequence>MAPELERQLAAYHPCCEQEAVDRDVMLHFLRENTDAFTRENLVAHFTASSWIVNSSRTHALMAWHNLYRAWSWTGGHADGETDLLSVALREAREETGLVHVAPVFPEIFSLETLWVEGHEKRGKYVPCHLHLNVTYLLEADAGDALRAKPDENSGVRWFMLDEAVEASTEEWMRARVYEKLNRKVRALG</sequence>
<dbReference type="Gene3D" id="3.90.79.10">
    <property type="entry name" value="Nucleoside Triphosphate Pyrophosphohydrolase"/>
    <property type="match status" value="1"/>
</dbReference>
<evidence type="ECO:0000313" key="6">
    <source>
        <dbReference type="EMBL" id="MTS51058.1"/>
    </source>
</evidence>
<keyword evidence="3" id="KW-0378">Hydrolase</keyword>
<evidence type="ECO:0000256" key="1">
    <source>
        <dbReference type="ARBA" id="ARBA00005582"/>
    </source>
</evidence>
<dbReference type="PATRIC" id="fig|1550024.3.peg.3364"/>
<dbReference type="EMBL" id="JXXK01000025">
    <property type="protein sequence ID" value="KJF39034.1"/>
    <property type="molecule type" value="Genomic_DNA"/>
</dbReference>
<dbReference type="Proteomes" id="UP000431913">
    <property type="component" value="Unassembled WGS sequence"/>
</dbReference>
<evidence type="ECO:0000313" key="3">
    <source>
        <dbReference type="EMBL" id="KJF39034.1"/>
    </source>
</evidence>
<organism evidence="3 7">
    <name type="scientific">Ruthenibacterium lactatiformans</name>
    <dbReference type="NCBI Taxonomy" id="1550024"/>
    <lineage>
        <taxon>Bacteria</taxon>
        <taxon>Bacillati</taxon>
        <taxon>Bacillota</taxon>
        <taxon>Clostridia</taxon>
        <taxon>Eubacteriales</taxon>
        <taxon>Oscillospiraceae</taxon>
        <taxon>Ruthenibacterium</taxon>
    </lineage>
</organism>
<dbReference type="Proteomes" id="UP000449193">
    <property type="component" value="Unassembled WGS sequence"/>
</dbReference>
<dbReference type="Proteomes" id="UP000032483">
    <property type="component" value="Unassembled WGS sequence"/>
</dbReference>
<comment type="similarity">
    <text evidence="1">Belongs to the Nudix hydrolase family.</text>
</comment>
<reference evidence="6 10" key="3">
    <citation type="journal article" date="2019" name="Nat. Med.">
        <title>A library of human gut bacterial isolates paired with longitudinal multiomics data enables mechanistic microbiome research.</title>
        <authorList>
            <person name="Poyet M."/>
            <person name="Groussin M."/>
            <person name="Gibbons S.M."/>
            <person name="Avila-Pacheco J."/>
            <person name="Jiang X."/>
            <person name="Kearney S.M."/>
            <person name="Perrotta A.R."/>
            <person name="Berdy B."/>
            <person name="Zhao S."/>
            <person name="Lieberman T.D."/>
            <person name="Swanson P.K."/>
            <person name="Smith M."/>
            <person name="Roesemann S."/>
            <person name="Alexander J.E."/>
            <person name="Rich S.A."/>
            <person name="Livny J."/>
            <person name="Vlamakis H."/>
            <person name="Clish C."/>
            <person name="Bullock K."/>
            <person name="Deik A."/>
            <person name="Scott J."/>
            <person name="Pierce K.A."/>
            <person name="Xavier R.J."/>
            <person name="Alm E.J."/>
        </authorList>
    </citation>
    <scope>NUCLEOTIDE SEQUENCE [LARGE SCALE GENOMIC DNA]</scope>
    <source>
        <strain evidence="6 10">BIOML-A7</strain>
    </source>
</reference>
<dbReference type="AlphaFoldDB" id="A0A0D8IX01"/>
<gene>
    <name evidence="4" type="ORF">ASJ35_08170</name>
    <name evidence="5" type="ORF">FYJ76_16410</name>
    <name evidence="6" type="ORF">GMD52_05850</name>
    <name evidence="3" type="ORF">TQ39_14735</name>
</gene>
<accession>A0A0D8IX01</accession>
<dbReference type="RefSeq" id="WP_050006065.1">
    <property type="nucleotide sequence ID" value="NZ_CAOJUJ010000038.1"/>
</dbReference>
<evidence type="ECO:0000313" key="8">
    <source>
        <dbReference type="Proteomes" id="UP000053433"/>
    </source>
</evidence>
<reference evidence="5 9" key="4">
    <citation type="submission" date="2019-08" db="EMBL/GenBank/DDBJ databases">
        <title>In-depth cultivation of the pig gut microbiome towards novel bacterial diversity and tailored functional studies.</title>
        <authorList>
            <person name="Wylensek D."/>
            <person name="Hitch T.C.A."/>
            <person name="Clavel T."/>
        </authorList>
    </citation>
    <scope>NUCLEOTIDE SEQUENCE [LARGE SCALE GENOMIC DNA]</scope>
    <source>
        <strain evidence="5 9">WCA3-601-WT-6J</strain>
    </source>
</reference>
<proteinExistence type="inferred from homology"/>
<feature type="domain" description="Nudix hydrolase" evidence="2">
    <location>
        <begin position="43"/>
        <end position="181"/>
    </location>
</feature>
<accession>A0A0W7TRG9</accession>
<dbReference type="PROSITE" id="PS51462">
    <property type="entry name" value="NUDIX"/>
    <property type="match status" value="1"/>
</dbReference>
<evidence type="ECO:0000313" key="4">
    <source>
        <dbReference type="EMBL" id="KUE76433.1"/>
    </source>
</evidence>
<dbReference type="SUPFAM" id="SSF55811">
    <property type="entry name" value="Nudix"/>
    <property type="match status" value="1"/>
</dbReference>